<sequence length="86" mass="8910">MASIQDVQAQLAAGKQSAQQALRALGTATAEVDKALQQISGAAQGTNHPKVQQSVAALTQARAKAQEMQQLLVAGHQAVTEYSGQL</sequence>
<dbReference type="AlphaFoldDB" id="A0A8J3JI06"/>
<proteinExistence type="predicted"/>
<evidence type="ECO:0000313" key="2">
    <source>
        <dbReference type="Proteomes" id="UP000612808"/>
    </source>
</evidence>
<dbReference type="RefSeq" id="WP_203664918.1">
    <property type="nucleotide sequence ID" value="NZ_BAAAZM010000034.1"/>
</dbReference>
<dbReference type="EMBL" id="BOMB01000055">
    <property type="protein sequence ID" value="GID16243.1"/>
    <property type="molecule type" value="Genomic_DNA"/>
</dbReference>
<accession>A0A8J3JI06</accession>
<dbReference type="Proteomes" id="UP000612808">
    <property type="component" value="Unassembled WGS sequence"/>
</dbReference>
<organism evidence="1 2">
    <name type="scientific">Actinocatenispora rupis</name>
    <dbReference type="NCBI Taxonomy" id="519421"/>
    <lineage>
        <taxon>Bacteria</taxon>
        <taxon>Bacillati</taxon>
        <taxon>Actinomycetota</taxon>
        <taxon>Actinomycetes</taxon>
        <taxon>Micromonosporales</taxon>
        <taxon>Micromonosporaceae</taxon>
        <taxon>Actinocatenispora</taxon>
    </lineage>
</organism>
<comment type="caution">
    <text evidence="1">The sequence shown here is derived from an EMBL/GenBank/DDBJ whole genome shotgun (WGS) entry which is preliminary data.</text>
</comment>
<name>A0A8J3JI06_9ACTN</name>
<keyword evidence="2" id="KW-1185">Reference proteome</keyword>
<gene>
    <name evidence="1" type="ORF">Aru02nite_71320</name>
</gene>
<protein>
    <submittedName>
        <fullName evidence="1">Uncharacterized protein</fullName>
    </submittedName>
</protein>
<reference evidence="1" key="1">
    <citation type="submission" date="2021-01" db="EMBL/GenBank/DDBJ databases">
        <title>Whole genome shotgun sequence of Actinocatenispora rupis NBRC 107355.</title>
        <authorList>
            <person name="Komaki H."/>
            <person name="Tamura T."/>
        </authorList>
    </citation>
    <scope>NUCLEOTIDE SEQUENCE</scope>
    <source>
        <strain evidence="1">NBRC 107355</strain>
    </source>
</reference>
<evidence type="ECO:0000313" key="1">
    <source>
        <dbReference type="EMBL" id="GID16243.1"/>
    </source>
</evidence>